<dbReference type="Gene3D" id="3.40.50.300">
    <property type="entry name" value="P-loop containing nucleotide triphosphate hydrolases"/>
    <property type="match status" value="1"/>
</dbReference>
<organism evidence="2 3">
    <name type="scientific">Bacillus carboniphilus</name>
    <dbReference type="NCBI Taxonomy" id="86663"/>
    <lineage>
        <taxon>Bacteria</taxon>
        <taxon>Bacillati</taxon>
        <taxon>Bacillota</taxon>
        <taxon>Bacilli</taxon>
        <taxon>Bacillales</taxon>
        <taxon>Bacillaceae</taxon>
        <taxon>Bacillus</taxon>
    </lineage>
</organism>
<protein>
    <submittedName>
        <fullName evidence="2">ATP-binding protein</fullName>
    </submittedName>
</protein>
<name>A0ABY9K105_9BACI</name>
<dbReference type="CDD" id="cd00009">
    <property type="entry name" value="AAA"/>
    <property type="match status" value="1"/>
</dbReference>
<accession>A0ABY9K105</accession>
<keyword evidence="3" id="KW-1185">Reference proteome</keyword>
<dbReference type="Proteomes" id="UP001197974">
    <property type="component" value="Plasmid unnamed2"/>
</dbReference>
<evidence type="ECO:0000259" key="1">
    <source>
        <dbReference type="Pfam" id="PF01695"/>
    </source>
</evidence>
<dbReference type="RefSeq" id="WP_306021019.1">
    <property type="nucleotide sequence ID" value="NZ_CP129015.1"/>
</dbReference>
<evidence type="ECO:0000313" key="3">
    <source>
        <dbReference type="Proteomes" id="UP001197974"/>
    </source>
</evidence>
<keyword evidence="2" id="KW-0547">Nucleotide-binding</keyword>
<dbReference type="PANTHER" id="PTHR30050">
    <property type="entry name" value="CHROMOSOMAL REPLICATION INITIATOR PROTEIN DNAA"/>
    <property type="match status" value="1"/>
</dbReference>
<dbReference type="SUPFAM" id="SSF52540">
    <property type="entry name" value="P-loop containing nucleoside triphosphate hydrolases"/>
    <property type="match status" value="1"/>
</dbReference>
<keyword evidence="2" id="KW-0067">ATP-binding</keyword>
<dbReference type="Pfam" id="PF01695">
    <property type="entry name" value="IstB_IS21"/>
    <property type="match status" value="1"/>
</dbReference>
<dbReference type="PANTHER" id="PTHR30050:SF4">
    <property type="entry name" value="ATP-BINDING PROTEIN RV3427C IN INSERTION SEQUENCE-RELATED"/>
    <property type="match status" value="1"/>
</dbReference>
<feature type="domain" description="IstB-like ATP-binding" evidence="1">
    <location>
        <begin position="86"/>
        <end position="185"/>
    </location>
</feature>
<geneLocation type="plasmid" evidence="2 3">
    <name>unnamed2</name>
</geneLocation>
<keyword evidence="2" id="KW-0614">Plasmid</keyword>
<dbReference type="EMBL" id="CP129015">
    <property type="protein sequence ID" value="WLR44522.1"/>
    <property type="molecule type" value="Genomic_DNA"/>
</dbReference>
<dbReference type="GO" id="GO:0005524">
    <property type="term" value="F:ATP binding"/>
    <property type="evidence" value="ECO:0007669"/>
    <property type="project" value="UniProtKB-KW"/>
</dbReference>
<dbReference type="InterPro" id="IPR027417">
    <property type="entry name" value="P-loop_NTPase"/>
</dbReference>
<proteinExistence type="predicted"/>
<gene>
    <name evidence="2" type="ORF">LC087_19335</name>
</gene>
<reference evidence="2 3" key="1">
    <citation type="submission" date="2023-06" db="EMBL/GenBank/DDBJ databases">
        <title>Five Gram-positive bacteria isolated from mangrove sediments in Shenzhen, Guangdong, China.</title>
        <authorList>
            <person name="Yu S."/>
            <person name="Zheng W."/>
            <person name="Huang Y."/>
        </authorList>
    </citation>
    <scope>NUCLEOTIDE SEQUENCE [LARGE SCALE GENOMIC DNA]</scope>
    <source>
        <strain evidence="2 3">SaN35-3</strain>
        <plasmid evidence="2 3">unnamed2</plasmid>
    </source>
</reference>
<dbReference type="InterPro" id="IPR002611">
    <property type="entry name" value="IstB_ATP-bd"/>
</dbReference>
<evidence type="ECO:0000313" key="2">
    <source>
        <dbReference type="EMBL" id="WLR44522.1"/>
    </source>
</evidence>
<sequence length="186" mass="21344">MDILGESRLENFLFKVKPELIDRAENVKLIKEECPQCEESQFNKGQLFGWEYQIGEEKFKYLADQVCTSCKGQVLSKEITLEMSEKRKQMLIENWWHIPIDDQSGFKNYQSHNQVTNNAKSVAVDYCKAFKDQPEINLLMMGNPGTGKTHIAKAVARTLKHQGFKVGYISAVDLFNKIKATFDNGE</sequence>